<dbReference type="InterPro" id="IPR026843">
    <property type="entry name" value="SbcD_C"/>
</dbReference>
<keyword evidence="6 7" id="KW-0269">Exonuclease</keyword>
<dbReference type="GO" id="GO:0008408">
    <property type="term" value="F:3'-5' exonuclease activity"/>
    <property type="evidence" value="ECO:0007669"/>
    <property type="project" value="InterPro"/>
</dbReference>
<organism evidence="10 11">
    <name type="scientific">Haloactinopolyspora alba</name>
    <dbReference type="NCBI Taxonomy" id="648780"/>
    <lineage>
        <taxon>Bacteria</taxon>
        <taxon>Bacillati</taxon>
        <taxon>Actinomycetota</taxon>
        <taxon>Actinomycetes</taxon>
        <taxon>Jiangellales</taxon>
        <taxon>Jiangellaceae</taxon>
        <taxon>Haloactinopolyspora</taxon>
    </lineage>
</organism>
<keyword evidence="7" id="KW-0233">DNA recombination</keyword>
<dbReference type="SUPFAM" id="SSF56300">
    <property type="entry name" value="Metallo-dependent phosphatases"/>
    <property type="match status" value="1"/>
</dbReference>
<dbReference type="AlphaFoldDB" id="A0A2P8EG27"/>
<evidence type="ECO:0000313" key="10">
    <source>
        <dbReference type="EMBL" id="PSL08426.1"/>
    </source>
</evidence>
<name>A0A2P8EG27_9ACTN</name>
<evidence type="ECO:0000256" key="7">
    <source>
        <dbReference type="RuleBase" id="RU363069"/>
    </source>
</evidence>
<dbReference type="InterPro" id="IPR004593">
    <property type="entry name" value="SbcD"/>
</dbReference>
<keyword evidence="5 7" id="KW-0378">Hydrolase</keyword>
<evidence type="ECO:0000256" key="1">
    <source>
        <dbReference type="ARBA" id="ARBA00010555"/>
    </source>
</evidence>
<comment type="subunit">
    <text evidence="2 7">Heterodimer of SbcC and SbcD.</text>
</comment>
<keyword evidence="7" id="KW-0255">Endonuclease</keyword>
<dbReference type="PANTHER" id="PTHR30337">
    <property type="entry name" value="COMPONENT OF ATP-DEPENDENT DSDNA EXONUCLEASE"/>
    <property type="match status" value="1"/>
</dbReference>
<accession>A0A2P8EG27</accession>
<dbReference type="Pfam" id="PF00149">
    <property type="entry name" value="Metallophos"/>
    <property type="match status" value="1"/>
</dbReference>
<protein>
    <recommendedName>
        <fullName evidence="3 7">Nuclease SbcCD subunit D</fullName>
    </recommendedName>
</protein>
<comment type="function">
    <text evidence="7">SbcCD cleaves DNA hairpin structures. These structures can inhibit DNA replication and are intermediates in certain DNA recombination reactions. The complex acts as a 3'-&gt;5' double strand exonuclease that can open hairpins. It also has a 5' single-strand endonuclease activity.</text>
</comment>
<keyword evidence="11" id="KW-1185">Reference proteome</keyword>
<evidence type="ECO:0000259" key="9">
    <source>
        <dbReference type="Pfam" id="PF12320"/>
    </source>
</evidence>
<dbReference type="EMBL" id="PYGE01000001">
    <property type="protein sequence ID" value="PSL08426.1"/>
    <property type="molecule type" value="Genomic_DNA"/>
</dbReference>
<evidence type="ECO:0000313" key="11">
    <source>
        <dbReference type="Proteomes" id="UP000243528"/>
    </source>
</evidence>
<evidence type="ECO:0000259" key="8">
    <source>
        <dbReference type="Pfam" id="PF00149"/>
    </source>
</evidence>
<dbReference type="PANTHER" id="PTHR30337:SF0">
    <property type="entry name" value="NUCLEASE SBCCD SUBUNIT D"/>
    <property type="match status" value="1"/>
</dbReference>
<keyword evidence="7" id="KW-0235">DNA replication</keyword>
<sequence>MRLLHTSDWHLGRTLHGLDLLESQAAVLDRIVRVAEEYEVDAVLVAGDVFDRAIPPVEAVRLLEDVMCRLARTATVVVTSGNHDSAVRLGYGSRLFPAGMHVVTDVQRVGEPVELADEHGPVLVYPFPYLDPDGCRVSLADGDQPLDRSHQAACTAAMGRVHADLDQRGLFAAGARTVVMAHAFVVGGIPVETSESERDIRVGGVDSVPSGVFDGVDYVALGHVHGPQEPRAGADGTVLRYCGSPLRYSFSEAAHEKSVTVVDLDAGGVASVRAVPLEQPRAMARLSGTLDELLTDRSLDRHRDSWVQVTVTDSGRPQQLRERLVQRFPNLLELRHAPPETDIGGGAGVANPASTDPVEVVDDFVRHVTGDPVTEAELASFRAAHEAVLAGEREP</sequence>
<dbReference type="GO" id="GO:0006310">
    <property type="term" value="P:DNA recombination"/>
    <property type="evidence" value="ECO:0007669"/>
    <property type="project" value="UniProtKB-KW"/>
</dbReference>
<comment type="caution">
    <text evidence="10">The sequence shown here is derived from an EMBL/GenBank/DDBJ whole genome shotgun (WGS) entry which is preliminary data.</text>
</comment>
<evidence type="ECO:0000256" key="4">
    <source>
        <dbReference type="ARBA" id="ARBA00022722"/>
    </source>
</evidence>
<dbReference type="CDD" id="cd00840">
    <property type="entry name" value="MPP_Mre11_N"/>
    <property type="match status" value="1"/>
</dbReference>
<dbReference type="InterPro" id="IPR029052">
    <property type="entry name" value="Metallo-depent_PP-like"/>
</dbReference>
<dbReference type="InterPro" id="IPR004843">
    <property type="entry name" value="Calcineurin-like_PHP"/>
</dbReference>
<gene>
    <name evidence="7" type="primary">sbcD</name>
    <name evidence="10" type="ORF">CLV30_101398</name>
</gene>
<dbReference type="Pfam" id="PF12320">
    <property type="entry name" value="SbcD_C"/>
    <property type="match status" value="1"/>
</dbReference>
<reference evidence="10 11" key="1">
    <citation type="submission" date="2018-03" db="EMBL/GenBank/DDBJ databases">
        <title>Genomic Encyclopedia of Archaeal and Bacterial Type Strains, Phase II (KMG-II): from individual species to whole genera.</title>
        <authorList>
            <person name="Goeker M."/>
        </authorList>
    </citation>
    <scope>NUCLEOTIDE SEQUENCE [LARGE SCALE GENOMIC DNA]</scope>
    <source>
        <strain evidence="10 11">DSM 45211</strain>
    </source>
</reference>
<dbReference type="InterPro" id="IPR050535">
    <property type="entry name" value="DNA_Repair-Maintenance_Comp"/>
</dbReference>
<evidence type="ECO:0000256" key="5">
    <source>
        <dbReference type="ARBA" id="ARBA00022801"/>
    </source>
</evidence>
<dbReference type="OrthoDB" id="9773856at2"/>
<dbReference type="Gene3D" id="3.60.21.10">
    <property type="match status" value="1"/>
</dbReference>
<evidence type="ECO:0000256" key="2">
    <source>
        <dbReference type="ARBA" id="ARBA00011322"/>
    </source>
</evidence>
<dbReference type="NCBIfam" id="TIGR00619">
    <property type="entry name" value="sbcd"/>
    <property type="match status" value="1"/>
</dbReference>
<comment type="similarity">
    <text evidence="1 7">Belongs to the SbcD family.</text>
</comment>
<dbReference type="InterPro" id="IPR041796">
    <property type="entry name" value="Mre11_N"/>
</dbReference>
<keyword evidence="4 7" id="KW-0540">Nuclease</keyword>
<dbReference type="GO" id="GO:0004519">
    <property type="term" value="F:endonuclease activity"/>
    <property type="evidence" value="ECO:0007669"/>
    <property type="project" value="UniProtKB-KW"/>
</dbReference>
<evidence type="ECO:0000256" key="6">
    <source>
        <dbReference type="ARBA" id="ARBA00022839"/>
    </source>
</evidence>
<feature type="domain" description="Nuclease SbcCD subunit D C-terminal" evidence="9">
    <location>
        <begin position="280"/>
        <end position="367"/>
    </location>
</feature>
<evidence type="ECO:0000256" key="3">
    <source>
        <dbReference type="ARBA" id="ARBA00013365"/>
    </source>
</evidence>
<feature type="domain" description="Calcineurin-like phosphoesterase" evidence="8">
    <location>
        <begin position="1"/>
        <end position="226"/>
    </location>
</feature>
<dbReference type="RefSeq" id="WP_106535478.1">
    <property type="nucleotide sequence ID" value="NZ_ML142897.1"/>
</dbReference>
<dbReference type="Proteomes" id="UP000243528">
    <property type="component" value="Unassembled WGS sequence"/>
</dbReference>
<proteinExistence type="inferred from homology"/>
<dbReference type="GO" id="GO:0006260">
    <property type="term" value="P:DNA replication"/>
    <property type="evidence" value="ECO:0007669"/>
    <property type="project" value="UniProtKB-KW"/>
</dbReference>